<gene>
    <name evidence="2" type="ORF">GGQ96_003116</name>
</gene>
<evidence type="ECO:0000313" key="3">
    <source>
        <dbReference type="Proteomes" id="UP000574769"/>
    </source>
</evidence>
<keyword evidence="3" id="KW-1185">Reference proteome</keyword>
<dbReference type="AlphaFoldDB" id="A0A7W7AKY7"/>
<evidence type="ECO:0000313" key="2">
    <source>
        <dbReference type="EMBL" id="MBB4618966.1"/>
    </source>
</evidence>
<comment type="caution">
    <text evidence="2">The sequence shown here is derived from an EMBL/GenBank/DDBJ whole genome shotgun (WGS) entry which is preliminary data.</text>
</comment>
<protein>
    <submittedName>
        <fullName evidence="2">Uncharacterized protein</fullName>
    </submittedName>
</protein>
<organism evidence="2 3">
    <name type="scientific">Sphingomonas abaci</name>
    <dbReference type="NCBI Taxonomy" id="237611"/>
    <lineage>
        <taxon>Bacteria</taxon>
        <taxon>Pseudomonadati</taxon>
        <taxon>Pseudomonadota</taxon>
        <taxon>Alphaproteobacteria</taxon>
        <taxon>Sphingomonadales</taxon>
        <taxon>Sphingomonadaceae</taxon>
        <taxon>Sphingomonas</taxon>
    </lineage>
</organism>
<proteinExistence type="predicted"/>
<name>A0A7W7AKY7_9SPHN</name>
<dbReference type="RefSeq" id="WP_184116351.1">
    <property type="nucleotide sequence ID" value="NZ_JACHNY010000007.1"/>
</dbReference>
<evidence type="ECO:0000256" key="1">
    <source>
        <dbReference type="SAM" id="MobiDB-lite"/>
    </source>
</evidence>
<dbReference type="EMBL" id="JACHNY010000007">
    <property type="protein sequence ID" value="MBB4618966.1"/>
    <property type="molecule type" value="Genomic_DNA"/>
</dbReference>
<accession>A0A7W7AKY7</accession>
<sequence length="99" mass="10658">MAEQKRYTVHRSMHGDGKDYEAGDTRLMAEADAAELVKLGALSLEGEEPAAREPAMRHTFGTEPSKLNTEGYTVATGDGVSLNRDTPAAKPVRRAKAEA</sequence>
<reference evidence="2 3" key="1">
    <citation type="submission" date="2020-08" db="EMBL/GenBank/DDBJ databases">
        <title>Genomic Encyclopedia of Type Strains, Phase IV (KMG-IV): sequencing the most valuable type-strain genomes for metagenomic binning, comparative biology and taxonomic classification.</title>
        <authorList>
            <person name="Goeker M."/>
        </authorList>
    </citation>
    <scope>NUCLEOTIDE SEQUENCE [LARGE SCALE GENOMIC DNA]</scope>
    <source>
        <strain evidence="2 3">DSM 15867</strain>
    </source>
</reference>
<feature type="region of interest" description="Disordered" evidence="1">
    <location>
        <begin position="47"/>
        <end position="99"/>
    </location>
</feature>
<feature type="region of interest" description="Disordered" evidence="1">
    <location>
        <begin position="1"/>
        <end position="21"/>
    </location>
</feature>
<dbReference type="Proteomes" id="UP000574769">
    <property type="component" value="Unassembled WGS sequence"/>
</dbReference>